<dbReference type="OrthoDB" id="7631416at2"/>
<protein>
    <recommendedName>
        <fullName evidence="9">Type II secretion system protein GspC N-terminal domain-containing protein</fullName>
    </recommendedName>
</protein>
<dbReference type="Gene3D" id="2.30.30.830">
    <property type="match status" value="1"/>
</dbReference>
<dbReference type="EMBL" id="AWFF01000029">
    <property type="protein sequence ID" value="KCZ55534.1"/>
    <property type="molecule type" value="Genomic_DNA"/>
</dbReference>
<evidence type="ECO:0000256" key="1">
    <source>
        <dbReference type="ARBA" id="ARBA00004533"/>
    </source>
</evidence>
<feature type="domain" description="Type II secretion system protein GspC N-terminal" evidence="9">
    <location>
        <begin position="28"/>
        <end position="162"/>
    </location>
</feature>
<evidence type="ECO:0000256" key="5">
    <source>
        <dbReference type="ARBA" id="ARBA00022692"/>
    </source>
</evidence>
<proteinExistence type="predicted"/>
<comment type="caution">
    <text evidence="10">The sequence shown here is derived from an EMBL/GenBank/DDBJ whole genome shotgun (WGS) entry which is preliminary data.</text>
</comment>
<comment type="subcellular location">
    <subcellularLocation>
        <location evidence="1">Cell inner membrane</location>
    </subcellularLocation>
</comment>
<evidence type="ECO:0000256" key="2">
    <source>
        <dbReference type="ARBA" id="ARBA00022448"/>
    </source>
</evidence>
<dbReference type="SUPFAM" id="SSF50156">
    <property type="entry name" value="PDZ domain-like"/>
    <property type="match status" value="1"/>
</dbReference>
<keyword evidence="6" id="KW-0653">Protein transport</keyword>
<evidence type="ECO:0000313" key="11">
    <source>
        <dbReference type="Proteomes" id="UP000027037"/>
    </source>
</evidence>
<keyword evidence="5" id="KW-0812">Transmembrane</keyword>
<keyword evidence="4" id="KW-0997">Cell inner membrane</keyword>
<dbReference type="InterPro" id="IPR036034">
    <property type="entry name" value="PDZ_sf"/>
</dbReference>
<evidence type="ECO:0000256" key="8">
    <source>
        <dbReference type="ARBA" id="ARBA00023136"/>
    </source>
</evidence>
<evidence type="ECO:0000259" key="9">
    <source>
        <dbReference type="Pfam" id="PF11356"/>
    </source>
</evidence>
<name>A0A062UG09_9PROT</name>
<dbReference type="Gene3D" id="2.30.42.10">
    <property type="match status" value="1"/>
</dbReference>
<keyword evidence="2" id="KW-0813">Transport</keyword>
<dbReference type="RefSeq" id="WP_034793765.1">
    <property type="nucleotide sequence ID" value="NZ_AWFF01000029.1"/>
</dbReference>
<sequence>MDERLESLKGMARRAAGPALRIAETGMVVAFGLVCARLVWLVVDPGGAVSPNIPVRAASAPAGATVMAVETDISRLMRENPFGTGPSVIADIPDAPETSLNLKLRGVRASSQKDDGIALITTPDNRTAAYTPGDAILDGVVLHRIYGDRVTLRKAGQIETLIMVGGAGLLSVLTVPGEEAPEAFRTTGDASALIARADLISNLTIDPVHREGAFIGYRIGTHGDTSVLTSAGLQPGDIVVGMDGGSITDMPPAELAKKFSRPEALRLRIDRDGRIVEQTLVPEEAR</sequence>
<evidence type="ECO:0000256" key="7">
    <source>
        <dbReference type="ARBA" id="ARBA00022989"/>
    </source>
</evidence>
<gene>
    <name evidence="10" type="ORF">HY29_11505</name>
</gene>
<dbReference type="eggNOG" id="COG3031">
    <property type="taxonomic scope" value="Bacteria"/>
</dbReference>
<keyword evidence="7" id="KW-1133">Transmembrane helix</keyword>
<dbReference type="GO" id="GO:0005886">
    <property type="term" value="C:plasma membrane"/>
    <property type="evidence" value="ECO:0007669"/>
    <property type="project" value="UniProtKB-SubCell"/>
</dbReference>
<keyword evidence="11" id="KW-1185">Reference proteome</keyword>
<keyword evidence="8" id="KW-0472">Membrane</keyword>
<accession>A0A062UG09</accession>
<dbReference type="GO" id="GO:0015031">
    <property type="term" value="P:protein transport"/>
    <property type="evidence" value="ECO:0007669"/>
    <property type="project" value="UniProtKB-KW"/>
</dbReference>
<evidence type="ECO:0000256" key="3">
    <source>
        <dbReference type="ARBA" id="ARBA00022475"/>
    </source>
</evidence>
<evidence type="ECO:0000313" key="10">
    <source>
        <dbReference type="EMBL" id="KCZ55534.1"/>
    </source>
</evidence>
<dbReference type="Pfam" id="PF11356">
    <property type="entry name" value="T2SSC"/>
    <property type="match status" value="1"/>
</dbReference>
<evidence type="ECO:0000256" key="6">
    <source>
        <dbReference type="ARBA" id="ARBA00022927"/>
    </source>
</evidence>
<dbReference type="AlphaFoldDB" id="A0A062UG09"/>
<dbReference type="STRING" id="1280946.HY29_11505"/>
<evidence type="ECO:0000256" key="4">
    <source>
        <dbReference type="ARBA" id="ARBA00022519"/>
    </source>
</evidence>
<dbReference type="Proteomes" id="UP000027037">
    <property type="component" value="Unassembled WGS sequence"/>
</dbReference>
<keyword evidence="3" id="KW-1003">Cell membrane</keyword>
<reference evidence="10 11" key="1">
    <citation type="journal article" date="2014" name="Antonie Van Leeuwenhoek">
        <title>Hyphomonas beringensis sp. nov. and Hyphomonas chukchiensis sp. nov., isolated from surface seawater of the Bering Sea and Chukchi Sea.</title>
        <authorList>
            <person name="Li C."/>
            <person name="Lai Q."/>
            <person name="Li G."/>
            <person name="Dong C."/>
            <person name="Wang J."/>
            <person name="Liao Y."/>
            <person name="Shao Z."/>
        </authorList>
    </citation>
    <scope>NUCLEOTIDE SEQUENCE [LARGE SCALE GENOMIC DNA]</scope>
    <source>
        <strain evidence="10 11">25B14_1</strain>
    </source>
</reference>
<dbReference type="PATRIC" id="fig|1280946.3.peg.1094"/>
<organism evidence="10 11">
    <name type="scientific">Hyphomonas beringensis</name>
    <dbReference type="NCBI Taxonomy" id="1280946"/>
    <lineage>
        <taxon>Bacteria</taxon>
        <taxon>Pseudomonadati</taxon>
        <taxon>Pseudomonadota</taxon>
        <taxon>Alphaproteobacteria</taxon>
        <taxon>Hyphomonadales</taxon>
        <taxon>Hyphomonadaceae</taxon>
        <taxon>Hyphomonas</taxon>
    </lineage>
</organism>
<dbReference type="InterPro" id="IPR024961">
    <property type="entry name" value="T2SS_GspC_N"/>
</dbReference>